<gene>
    <name evidence="1" type="ORF">C1645_744896</name>
</gene>
<sequence length="119" mass="13774">MAGSINQLKKNNITTVLTTHSPAFLSYFIHQEEIVNLVIVQKEERGEKKGHLKNPLYLWSFLQDSKIEKEIKGGNSSEDKEYDLISQADEIIKTLQKDNHAKLNELKKIFTDFLKVEEK</sequence>
<name>A0A397S9C8_9GLOM</name>
<protein>
    <submittedName>
        <fullName evidence="1">Uncharacterized protein</fullName>
    </submittedName>
</protein>
<dbReference type="Proteomes" id="UP000265703">
    <property type="component" value="Unassembled WGS sequence"/>
</dbReference>
<organism evidence="1 2">
    <name type="scientific">Glomus cerebriforme</name>
    <dbReference type="NCBI Taxonomy" id="658196"/>
    <lineage>
        <taxon>Eukaryota</taxon>
        <taxon>Fungi</taxon>
        <taxon>Fungi incertae sedis</taxon>
        <taxon>Mucoromycota</taxon>
        <taxon>Glomeromycotina</taxon>
        <taxon>Glomeromycetes</taxon>
        <taxon>Glomerales</taxon>
        <taxon>Glomeraceae</taxon>
        <taxon>Glomus</taxon>
    </lineage>
</organism>
<evidence type="ECO:0000313" key="2">
    <source>
        <dbReference type="Proteomes" id="UP000265703"/>
    </source>
</evidence>
<reference evidence="1 2" key="1">
    <citation type="submission" date="2018-06" db="EMBL/GenBank/DDBJ databases">
        <title>Comparative genomics reveals the genomic features of Rhizophagus irregularis, R. cerebriforme, R. diaphanum and Gigaspora rosea, and their symbiotic lifestyle signature.</title>
        <authorList>
            <person name="Morin E."/>
            <person name="San Clemente H."/>
            <person name="Chen E.C.H."/>
            <person name="De La Providencia I."/>
            <person name="Hainaut M."/>
            <person name="Kuo A."/>
            <person name="Kohler A."/>
            <person name="Murat C."/>
            <person name="Tang N."/>
            <person name="Roy S."/>
            <person name="Loubradou J."/>
            <person name="Henrissat B."/>
            <person name="Grigoriev I.V."/>
            <person name="Corradi N."/>
            <person name="Roux C."/>
            <person name="Martin F.M."/>
        </authorList>
    </citation>
    <scope>NUCLEOTIDE SEQUENCE [LARGE SCALE GENOMIC DNA]</scope>
    <source>
        <strain evidence="1 2">DAOM 227022</strain>
    </source>
</reference>
<proteinExistence type="predicted"/>
<comment type="caution">
    <text evidence="1">The sequence shown here is derived from an EMBL/GenBank/DDBJ whole genome shotgun (WGS) entry which is preliminary data.</text>
</comment>
<accession>A0A397S9C8</accession>
<dbReference type="EMBL" id="QKYT01000875">
    <property type="protein sequence ID" value="RIA80915.1"/>
    <property type="molecule type" value="Genomic_DNA"/>
</dbReference>
<evidence type="ECO:0000313" key="1">
    <source>
        <dbReference type="EMBL" id="RIA80915.1"/>
    </source>
</evidence>
<keyword evidence="2" id="KW-1185">Reference proteome</keyword>
<dbReference type="AlphaFoldDB" id="A0A397S9C8"/>